<evidence type="ECO:0000313" key="1">
    <source>
        <dbReference type="EMBL" id="KZV78432.1"/>
    </source>
</evidence>
<reference evidence="1 2" key="1">
    <citation type="journal article" date="2016" name="Mol. Biol. Evol.">
        <title>Comparative Genomics of Early-Diverging Mushroom-Forming Fungi Provides Insights into the Origins of Lignocellulose Decay Capabilities.</title>
        <authorList>
            <person name="Nagy L.G."/>
            <person name="Riley R."/>
            <person name="Tritt A."/>
            <person name="Adam C."/>
            <person name="Daum C."/>
            <person name="Floudas D."/>
            <person name="Sun H."/>
            <person name="Yadav J.S."/>
            <person name="Pangilinan J."/>
            <person name="Larsson K.H."/>
            <person name="Matsuura K."/>
            <person name="Barry K."/>
            <person name="Labutti K."/>
            <person name="Kuo R."/>
            <person name="Ohm R.A."/>
            <person name="Bhattacharya S.S."/>
            <person name="Shirouzu T."/>
            <person name="Yoshinaga Y."/>
            <person name="Martin F.M."/>
            <person name="Grigoriev I.V."/>
            <person name="Hibbett D.S."/>
        </authorList>
    </citation>
    <scope>NUCLEOTIDE SEQUENCE [LARGE SCALE GENOMIC DNA]</scope>
    <source>
        <strain evidence="1 2">HHB12029</strain>
    </source>
</reference>
<feature type="non-terminal residue" evidence="1">
    <location>
        <position position="304"/>
    </location>
</feature>
<protein>
    <recommendedName>
        <fullName evidence="3">F-box domain-containing protein</fullName>
    </recommendedName>
</protein>
<dbReference type="EMBL" id="KV426900">
    <property type="protein sequence ID" value="KZV78432.1"/>
    <property type="molecule type" value="Genomic_DNA"/>
</dbReference>
<name>A0A166MV03_EXIGL</name>
<accession>A0A166MV03</accession>
<evidence type="ECO:0000313" key="2">
    <source>
        <dbReference type="Proteomes" id="UP000077266"/>
    </source>
</evidence>
<proteinExistence type="predicted"/>
<evidence type="ECO:0008006" key="3">
    <source>
        <dbReference type="Google" id="ProtNLM"/>
    </source>
</evidence>
<dbReference type="AlphaFoldDB" id="A0A166MV03"/>
<organism evidence="1 2">
    <name type="scientific">Exidia glandulosa HHB12029</name>
    <dbReference type="NCBI Taxonomy" id="1314781"/>
    <lineage>
        <taxon>Eukaryota</taxon>
        <taxon>Fungi</taxon>
        <taxon>Dikarya</taxon>
        <taxon>Basidiomycota</taxon>
        <taxon>Agaricomycotina</taxon>
        <taxon>Agaricomycetes</taxon>
        <taxon>Auriculariales</taxon>
        <taxon>Exidiaceae</taxon>
        <taxon>Exidia</taxon>
    </lineage>
</organism>
<keyword evidence="2" id="KW-1185">Reference proteome</keyword>
<dbReference type="InParanoid" id="A0A166MV03"/>
<dbReference type="Proteomes" id="UP000077266">
    <property type="component" value="Unassembled WGS sequence"/>
</dbReference>
<sequence length="304" mass="34506">MSPIQQLPQDVFVHMIDVGAFSFEDRVSIARVSKHWLQQSRSCKAPVTISKPLDELTLSEIDDLDFGLSRILHGPSIVHLAFGTAEFSRPREFRTLTRFLELYMFTAQSVECVVTWKAPAGCDLNDLAVLFQSPAPNLTRFDIELITFPDRSANLRWFDGYAPVLTTVAFTRVAFFCQAFANVRTVLFKFSTSYNVRVEHLDVIFTEFRHLVELIFEGNMADESAFTTSFQAPSTLETLKLVNRRDTNFLDLVQHSAVPLVIVDFAVSYNQYFSTVALERLSAQPAITLHLHFDRGGWGEDQAH</sequence>
<gene>
    <name evidence="1" type="ORF">EXIGLDRAFT_691226</name>
</gene>